<protein>
    <submittedName>
        <fullName evidence="2 3">Uncharacterized protein</fullName>
    </submittedName>
</protein>
<evidence type="ECO:0000313" key="3">
    <source>
        <dbReference type="EnsemblMetazoa" id="ISCW021637-PA"/>
    </source>
</evidence>
<keyword evidence="1" id="KW-0812">Transmembrane</keyword>
<evidence type="ECO:0000313" key="4">
    <source>
        <dbReference type="Proteomes" id="UP000001555"/>
    </source>
</evidence>
<dbReference type="EnsemblMetazoa" id="ISCW021637-RA">
    <property type="protein sequence ID" value="ISCW021637-PA"/>
    <property type="gene ID" value="ISCW021637"/>
</dbReference>
<proteinExistence type="predicted"/>
<dbReference type="VEuPathDB" id="VectorBase:ISCW021637"/>
<dbReference type="Proteomes" id="UP000001555">
    <property type="component" value="Unassembled WGS sequence"/>
</dbReference>
<name>B7Q494_IXOSC</name>
<evidence type="ECO:0000256" key="1">
    <source>
        <dbReference type="SAM" id="Phobius"/>
    </source>
</evidence>
<dbReference type="HOGENOM" id="CLU_1549346_0_0_1"/>
<accession>B7Q494</accession>
<sequence length="173" mass="19530">MGMKRHKRQYVVLKKKVIKPQYVAAPRANDSHPMLCSDSGRQLTLGSLTTTTPTHNSRHCQHCLCKTTPNQAAVLQYTSIPLIEELQGSRKSNRIVARNQEAQKSECHAKPLQRSAILHSDCILMILKSAPLLGKHQRRKKFDSHHITIPKTVVLNFLTSISFAHVLVIRKAK</sequence>
<reference evidence="3" key="2">
    <citation type="submission" date="2020-05" db="UniProtKB">
        <authorList>
            <consortium name="EnsemblMetazoa"/>
        </authorList>
    </citation>
    <scope>IDENTIFICATION</scope>
    <source>
        <strain evidence="3">wikel</strain>
    </source>
</reference>
<gene>
    <name evidence="2" type="ORF">IscW_ISCW021637</name>
</gene>
<organism>
    <name type="scientific">Ixodes scapularis</name>
    <name type="common">Black-legged tick</name>
    <name type="synonym">Deer tick</name>
    <dbReference type="NCBI Taxonomy" id="6945"/>
    <lineage>
        <taxon>Eukaryota</taxon>
        <taxon>Metazoa</taxon>
        <taxon>Ecdysozoa</taxon>
        <taxon>Arthropoda</taxon>
        <taxon>Chelicerata</taxon>
        <taxon>Arachnida</taxon>
        <taxon>Acari</taxon>
        <taxon>Parasitiformes</taxon>
        <taxon>Ixodida</taxon>
        <taxon>Ixodoidea</taxon>
        <taxon>Ixodidae</taxon>
        <taxon>Ixodinae</taxon>
        <taxon>Ixodes</taxon>
    </lineage>
</organism>
<dbReference type="InParanoid" id="B7Q494"/>
<reference evidence="2 4" key="1">
    <citation type="submission" date="2008-03" db="EMBL/GenBank/DDBJ databases">
        <title>Annotation of Ixodes scapularis.</title>
        <authorList>
            <consortium name="Ixodes scapularis Genome Project Consortium"/>
            <person name="Caler E."/>
            <person name="Hannick L.I."/>
            <person name="Bidwell S."/>
            <person name="Joardar V."/>
            <person name="Thiagarajan M."/>
            <person name="Amedeo P."/>
            <person name="Galinsky K.J."/>
            <person name="Schobel S."/>
            <person name="Inman J."/>
            <person name="Hostetler J."/>
            <person name="Miller J."/>
            <person name="Hammond M."/>
            <person name="Megy K."/>
            <person name="Lawson D."/>
            <person name="Kodira C."/>
            <person name="Sutton G."/>
            <person name="Meyer J."/>
            <person name="Hill C.A."/>
            <person name="Birren B."/>
            <person name="Nene V."/>
            <person name="Collins F."/>
            <person name="Alarcon-Chaidez F."/>
            <person name="Wikel S."/>
            <person name="Strausberg R."/>
        </authorList>
    </citation>
    <scope>NUCLEOTIDE SEQUENCE [LARGE SCALE GENOMIC DNA]</scope>
    <source>
        <strain evidence="4">Wikel</strain>
        <strain evidence="2">Wikel colony</strain>
    </source>
</reference>
<dbReference type="VEuPathDB" id="VectorBase:ISCI021637"/>
<keyword evidence="1" id="KW-0472">Membrane</keyword>
<keyword evidence="1" id="KW-1133">Transmembrane helix</keyword>
<dbReference type="PaxDb" id="6945-B7Q494"/>
<dbReference type="EMBL" id="DS853829">
    <property type="protein sequence ID" value="EEC13666.1"/>
    <property type="molecule type" value="Genomic_DNA"/>
</dbReference>
<keyword evidence="4" id="KW-1185">Reference proteome</keyword>
<evidence type="ECO:0000313" key="2">
    <source>
        <dbReference type="EMBL" id="EEC13666.1"/>
    </source>
</evidence>
<feature type="transmembrane region" description="Helical" evidence="1">
    <location>
        <begin position="148"/>
        <end position="169"/>
    </location>
</feature>
<dbReference type="AlphaFoldDB" id="B7Q494"/>
<dbReference type="EMBL" id="ABJB010975398">
    <property type="status" value="NOT_ANNOTATED_CDS"/>
    <property type="molecule type" value="Genomic_DNA"/>
</dbReference>